<evidence type="ECO:0000313" key="3">
    <source>
        <dbReference type="Proteomes" id="UP000076722"/>
    </source>
</evidence>
<reference evidence="2 3" key="1">
    <citation type="journal article" date="2016" name="Mol. Biol. Evol.">
        <title>Comparative Genomics of Early-Diverging Mushroom-Forming Fungi Provides Insights into the Origins of Lignocellulose Decay Capabilities.</title>
        <authorList>
            <person name="Nagy L.G."/>
            <person name="Riley R."/>
            <person name="Tritt A."/>
            <person name="Adam C."/>
            <person name="Daum C."/>
            <person name="Floudas D."/>
            <person name="Sun H."/>
            <person name="Yadav J.S."/>
            <person name="Pangilinan J."/>
            <person name="Larsson K.H."/>
            <person name="Matsuura K."/>
            <person name="Barry K."/>
            <person name="Labutti K."/>
            <person name="Kuo R."/>
            <person name="Ohm R.A."/>
            <person name="Bhattacharya S.S."/>
            <person name="Shirouzu T."/>
            <person name="Yoshinaga Y."/>
            <person name="Martin F.M."/>
            <person name="Grigoriev I.V."/>
            <person name="Hibbett D.S."/>
        </authorList>
    </citation>
    <scope>NUCLEOTIDE SEQUENCE [LARGE SCALE GENOMIC DNA]</scope>
    <source>
        <strain evidence="2 3">HHB9708</strain>
    </source>
</reference>
<gene>
    <name evidence="2" type="ORF">SISNIDRAFT_520464</name>
</gene>
<feature type="compositionally biased region" description="Polar residues" evidence="1">
    <location>
        <begin position="45"/>
        <end position="59"/>
    </location>
</feature>
<feature type="region of interest" description="Disordered" evidence="1">
    <location>
        <begin position="45"/>
        <end position="152"/>
    </location>
</feature>
<proteinExistence type="predicted"/>
<dbReference type="AlphaFoldDB" id="A0A164R6A1"/>
<feature type="compositionally biased region" description="Basic residues" evidence="1">
    <location>
        <begin position="237"/>
        <end position="249"/>
    </location>
</feature>
<keyword evidence="3" id="KW-1185">Reference proteome</keyword>
<dbReference type="EMBL" id="KV419422">
    <property type="protein sequence ID" value="KZS90288.1"/>
    <property type="molecule type" value="Genomic_DNA"/>
</dbReference>
<name>A0A164R6A1_9AGAM</name>
<feature type="region of interest" description="Disordered" evidence="1">
    <location>
        <begin position="219"/>
        <end position="280"/>
    </location>
</feature>
<sequence>MQFPGDTMDLHPYQRHWLSLEMPKINTGPIYARQVLDMTRKVVLSSSSERTLTPDQEATPSPEIKVEEEPIELPLDPEPQALTEETEEVVQAQGSPSRAPEADSVHTKRKRSSEPDSPVAGPSKLKRRSSNDDVHSINRIPENYYQASTDEHGNETFTQVQFTQEEWEQEQMDPSNLSYTCPPEGESSKNLMVAPIVERITIKIPARSRAATPLLRSAAPSPAVLPREVDISSRIPKLIKSKGRKKSAKASKAGHDSLRFVSKRSAKLQKPQTDKTTRYR</sequence>
<feature type="region of interest" description="Disordered" evidence="1">
    <location>
        <begin position="164"/>
        <end position="190"/>
    </location>
</feature>
<protein>
    <submittedName>
        <fullName evidence="2">Uncharacterized protein</fullName>
    </submittedName>
</protein>
<evidence type="ECO:0000256" key="1">
    <source>
        <dbReference type="SAM" id="MobiDB-lite"/>
    </source>
</evidence>
<organism evidence="2 3">
    <name type="scientific">Sistotremastrum niveocremeum HHB9708</name>
    <dbReference type="NCBI Taxonomy" id="1314777"/>
    <lineage>
        <taxon>Eukaryota</taxon>
        <taxon>Fungi</taxon>
        <taxon>Dikarya</taxon>
        <taxon>Basidiomycota</taxon>
        <taxon>Agaricomycotina</taxon>
        <taxon>Agaricomycetes</taxon>
        <taxon>Sistotremastrales</taxon>
        <taxon>Sistotremastraceae</taxon>
        <taxon>Sertulicium</taxon>
        <taxon>Sertulicium niveocremeum</taxon>
    </lineage>
</organism>
<dbReference type="Proteomes" id="UP000076722">
    <property type="component" value="Unassembled WGS sequence"/>
</dbReference>
<accession>A0A164R6A1</accession>
<evidence type="ECO:0000313" key="2">
    <source>
        <dbReference type="EMBL" id="KZS90288.1"/>
    </source>
</evidence>